<dbReference type="PANTHER" id="PTHR12119:SF2">
    <property type="entry name" value="CYTOCHROME B-C1 COMPLEX SUBUNIT 8"/>
    <property type="match status" value="1"/>
</dbReference>
<comment type="function">
    <text evidence="13">Component of the ubiquinol-cytochrome c oxidoreductase, a multisubunit transmembrane complex that is part of the mitochondrial electron transport chain which drives oxidative phosphorylation. The complex plays an important role in the uptake of multiple carbon sources present in different host niches.</text>
</comment>
<keyword evidence="4 13" id="KW-0813">Transport</keyword>
<evidence type="ECO:0000313" key="15">
    <source>
        <dbReference type="EMBL" id="CAK1578310.1"/>
    </source>
</evidence>
<evidence type="ECO:0000256" key="9">
    <source>
        <dbReference type="ARBA" id="ARBA00022989"/>
    </source>
</evidence>
<evidence type="ECO:0000256" key="14">
    <source>
        <dbReference type="SAM" id="MobiDB-lite"/>
    </source>
</evidence>
<dbReference type="Proteomes" id="UP001314205">
    <property type="component" value="Unassembled WGS sequence"/>
</dbReference>
<reference evidence="15 16" key="1">
    <citation type="submission" date="2023-11" db="EMBL/GenBank/DDBJ databases">
        <authorList>
            <person name="Hedman E."/>
            <person name="Englund M."/>
            <person name="Stromberg M."/>
            <person name="Nyberg Akerstrom W."/>
            <person name="Nylinder S."/>
            <person name="Jareborg N."/>
            <person name="Kallberg Y."/>
            <person name="Kronander E."/>
        </authorList>
    </citation>
    <scope>NUCLEOTIDE SEQUENCE [LARGE SCALE GENOMIC DNA]</scope>
</reference>
<dbReference type="Gene3D" id="1.20.5.210">
    <property type="entry name" value="Cytochrome b-c1 complex subunit 8"/>
    <property type="match status" value="1"/>
</dbReference>
<accession>A0AAV1K615</accession>
<protein>
    <recommendedName>
        <fullName evidence="3 13">Cytochrome b-c1 complex subunit 8</fullName>
    </recommendedName>
    <alternativeName>
        <fullName evidence="13">Complex III subunit 8</fullName>
    </alternativeName>
</protein>
<keyword evidence="6 13" id="KW-0812">Transmembrane</keyword>
<comment type="similarity">
    <text evidence="2 13">Belongs to the UQCRQ/QCR8 family.</text>
</comment>
<evidence type="ECO:0000256" key="8">
    <source>
        <dbReference type="ARBA" id="ARBA00022982"/>
    </source>
</evidence>
<dbReference type="EMBL" id="CAVLGL010000001">
    <property type="protein sequence ID" value="CAK1578310.1"/>
    <property type="molecule type" value="Genomic_DNA"/>
</dbReference>
<dbReference type="GO" id="GO:0006122">
    <property type="term" value="P:mitochondrial electron transport, ubiquinol to cytochrome c"/>
    <property type="evidence" value="ECO:0007669"/>
    <property type="project" value="UniProtKB-UniRule"/>
</dbReference>
<evidence type="ECO:0000256" key="10">
    <source>
        <dbReference type="ARBA" id="ARBA00023128"/>
    </source>
</evidence>
<evidence type="ECO:0000256" key="5">
    <source>
        <dbReference type="ARBA" id="ARBA00022660"/>
    </source>
</evidence>
<keyword evidence="9 13" id="KW-1133">Transmembrane helix</keyword>
<evidence type="ECO:0000256" key="12">
    <source>
        <dbReference type="ARBA" id="ARBA00047105"/>
    </source>
</evidence>
<keyword evidence="8 13" id="KW-0249">Electron transport</keyword>
<dbReference type="SUPFAM" id="SSF81508">
    <property type="entry name" value="Ubiquinone-binding protein QP-C of cytochrome bc1 complex (Ubiquinol-cytochrome c reductase)"/>
    <property type="match status" value="1"/>
</dbReference>
<evidence type="ECO:0000256" key="11">
    <source>
        <dbReference type="ARBA" id="ARBA00023136"/>
    </source>
</evidence>
<keyword evidence="16" id="KW-1185">Reference proteome</keyword>
<feature type="transmembrane region" description="Helical" evidence="13">
    <location>
        <begin position="45"/>
        <end position="62"/>
    </location>
</feature>
<keyword evidence="11 13" id="KW-0472">Membrane</keyword>
<sequence length="98" mass="11367">MKQFGNLAYIRGILYFRLSPYEQKAFAGAFKKGLPNLVPRTFMTLPYWLPPFLIAGMVYHCVEEAYRKSKRKNPKDYIDEVDPNPPPPPVIETKEKCS</sequence>
<dbReference type="GO" id="GO:0045275">
    <property type="term" value="C:respiratory chain complex III"/>
    <property type="evidence" value="ECO:0007669"/>
    <property type="project" value="UniProtKB-UniRule"/>
</dbReference>
<evidence type="ECO:0000256" key="4">
    <source>
        <dbReference type="ARBA" id="ARBA00022448"/>
    </source>
</evidence>
<dbReference type="InterPro" id="IPR036642">
    <property type="entry name" value="Cyt_bc1_su8_sf"/>
</dbReference>
<evidence type="ECO:0000256" key="7">
    <source>
        <dbReference type="ARBA" id="ARBA00022792"/>
    </source>
</evidence>
<comment type="subunit">
    <text evidence="12 13">Component of the ubiquinol-cytochrome c oxidoreductase (cytochrome b-c1 complex, complex III, CIII), a multisubunit enzyme composed of 11 subunits. The complex is composed of 3 respiratory subunits cytochrome b, cytochrome c1 and Rieske protein UQCRFS1, 2 core protein subunits UQCRC1/QCR1 and UQCRC2/QCR2, and 6 low-molecular weight protein subunits UQCRH/QCR6, UQCRB/QCR7, UQCRQ/QCR8, UQCR10/QCR9, UQCR11/QCR10 and subunit 9, the cleavage product of Rieske protein UQCRFS1. The complex exists as an obligatory dimer and forms supercomplexes (SCs) in the inner mitochondrial membrane with NADH-ubiquinone oxidoreductase (complex I, CI) and cytochrome c oxidase (complex IV, CIV), resulting in different assemblies (supercomplex SCI(1)III(2)IV(1) and megacomplex MCI(2)III(2)IV(2)). Interacts with UQCC6.</text>
</comment>
<dbReference type="Pfam" id="PF02939">
    <property type="entry name" value="UcrQ"/>
    <property type="match status" value="1"/>
</dbReference>
<dbReference type="InterPro" id="IPR004205">
    <property type="entry name" value="Cyt_bc1_su8"/>
</dbReference>
<organism evidence="15 16">
    <name type="scientific">Parnassius mnemosyne</name>
    <name type="common">clouded apollo</name>
    <dbReference type="NCBI Taxonomy" id="213953"/>
    <lineage>
        <taxon>Eukaryota</taxon>
        <taxon>Metazoa</taxon>
        <taxon>Ecdysozoa</taxon>
        <taxon>Arthropoda</taxon>
        <taxon>Hexapoda</taxon>
        <taxon>Insecta</taxon>
        <taxon>Pterygota</taxon>
        <taxon>Neoptera</taxon>
        <taxon>Endopterygota</taxon>
        <taxon>Lepidoptera</taxon>
        <taxon>Glossata</taxon>
        <taxon>Ditrysia</taxon>
        <taxon>Papilionoidea</taxon>
        <taxon>Papilionidae</taxon>
        <taxon>Parnassiinae</taxon>
        <taxon>Parnassini</taxon>
        <taxon>Parnassius</taxon>
        <taxon>Driopa</taxon>
    </lineage>
</organism>
<evidence type="ECO:0000256" key="1">
    <source>
        <dbReference type="ARBA" id="ARBA00004434"/>
    </source>
</evidence>
<dbReference type="PANTHER" id="PTHR12119">
    <property type="entry name" value="UBIQUINOL-CYTOCHROME C REDUCTASE COMPLEX UBIQUINONE-BINDING PROTEIN QP-C"/>
    <property type="match status" value="1"/>
</dbReference>
<keyword evidence="10 13" id="KW-0496">Mitochondrion</keyword>
<evidence type="ECO:0000256" key="13">
    <source>
        <dbReference type="RuleBase" id="RU368118"/>
    </source>
</evidence>
<evidence type="ECO:0000256" key="2">
    <source>
        <dbReference type="ARBA" id="ARBA00007668"/>
    </source>
</evidence>
<feature type="region of interest" description="Disordered" evidence="14">
    <location>
        <begin position="70"/>
        <end position="98"/>
    </location>
</feature>
<proteinExistence type="inferred from homology"/>
<comment type="caution">
    <text evidence="15">The sequence shown here is derived from an EMBL/GenBank/DDBJ whole genome shotgun (WGS) entry which is preliminary data.</text>
</comment>
<name>A0AAV1K615_9NEOP</name>
<gene>
    <name evidence="15" type="ORF">PARMNEM_LOCUS404</name>
</gene>
<comment type="subcellular location">
    <subcellularLocation>
        <location evidence="1 13">Mitochondrion inner membrane</location>
        <topology evidence="1 13">Single-pass membrane protein</topology>
    </subcellularLocation>
</comment>
<keyword evidence="7 13" id="KW-0999">Mitochondrion inner membrane</keyword>
<dbReference type="GO" id="GO:0005743">
    <property type="term" value="C:mitochondrial inner membrane"/>
    <property type="evidence" value="ECO:0007669"/>
    <property type="project" value="UniProtKB-SubCell"/>
</dbReference>
<dbReference type="AlphaFoldDB" id="A0AAV1K615"/>
<evidence type="ECO:0000256" key="6">
    <source>
        <dbReference type="ARBA" id="ARBA00022692"/>
    </source>
</evidence>
<evidence type="ECO:0000313" key="16">
    <source>
        <dbReference type="Proteomes" id="UP001314205"/>
    </source>
</evidence>
<keyword evidence="5 13" id="KW-0679">Respiratory chain</keyword>
<evidence type="ECO:0000256" key="3">
    <source>
        <dbReference type="ARBA" id="ARBA00016324"/>
    </source>
</evidence>